<keyword evidence="2" id="KW-0812">Transmembrane</keyword>
<evidence type="ECO:0000256" key="1">
    <source>
        <dbReference type="SAM" id="MobiDB-lite"/>
    </source>
</evidence>
<dbReference type="GO" id="GO:0008033">
    <property type="term" value="P:tRNA processing"/>
    <property type="evidence" value="ECO:0007669"/>
    <property type="project" value="InterPro"/>
</dbReference>
<evidence type="ECO:0008006" key="5">
    <source>
        <dbReference type="Google" id="ProtNLM"/>
    </source>
</evidence>
<feature type="region of interest" description="Disordered" evidence="1">
    <location>
        <begin position="279"/>
        <end position="321"/>
    </location>
</feature>
<gene>
    <name evidence="3" type="ORF">PMAYCL1PPCAC_13188</name>
</gene>
<accession>A0AAN5C9K6</accession>
<keyword evidence="2" id="KW-1133">Transmembrane helix</keyword>
<dbReference type="SUPFAM" id="SSF52218">
    <property type="entry name" value="Flavoproteins"/>
    <property type="match status" value="1"/>
</dbReference>
<feature type="compositionally biased region" description="Pro residues" evidence="1">
    <location>
        <begin position="15"/>
        <end position="25"/>
    </location>
</feature>
<dbReference type="PANTHER" id="PTHR13930:SF0">
    <property type="entry name" value="S-ADENOSYL-L-METHIONINE-DEPENDENT TRNA 4-DEMETHYLWYOSINE SYNTHASE TYW1-RELATED"/>
    <property type="match status" value="1"/>
</dbReference>
<keyword evidence="4" id="KW-1185">Reference proteome</keyword>
<feature type="compositionally biased region" description="Acidic residues" evidence="1">
    <location>
        <begin position="279"/>
        <end position="309"/>
    </location>
</feature>
<sequence length="321" mass="36670">GIGRFLPPDSSMPSFHPPPIRPVPRQPGQNTPTEPVGWVQQLAQKDDLLLWVTAVIGVLMPGVIYLVYTRVHAAYMKYARRKEAARLADEKAKAELAIFYTRGPERRKEKKVEGEGVEELPPSTEKVMGVAETRARQLEELMGEERPKMRAIEDIRVDEFKQFKGFAIFIVECSETGHALESYEWFLDWLETVAADKRERQKLQTGEMKYSILGMSEGGKIAINRAAETLSKRLRILGASSVVPDRNFDKECEGYDADELFRVWAEDLFLAIDRYGMEEDEDEYDYDEEMEETEGEESGGEESEGEEMSDPMSEGVRKRRV</sequence>
<feature type="non-terminal residue" evidence="3">
    <location>
        <position position="1"/>
    </location>
</feature>
<dbReference type="GO" id="GO:0051539">
    <property type="term" value="F:4 iron, 4 sulfur cluster binding"/>
    <property type="evidence" value="ECO:0007669"/>
    <property type="project" value="InterPro"/>
</dbReference>
<dbReference type="InterPro" id="IPR029039">
    <property type="entry name" value="Flavoprotein-like_sf"/>
</dbReference>
<evidence type="ECO:0000313" key="3">
    <source>
        <dbReference type="EMBL" id="GMR42993.1"/>
    </source>
</evidence>
<organism evidence="3 4">
    <name type="scientific">Pristionchus mayeri</name>
    <dbReference type="NCBI Taxonomy" id="1317129"/>
    <lineage>
        <taxon>Eukaryota</taxon>
        <taxon>Metazoa</taxon>
        <taxon>Ecdysozoa</taxon>
        <taxon>Nematoda</taxon>
        <taxon>Chromadorea</taxon>
        <taxon>Rhabditida</taxon>
        <taxon>Rhabditina</taxon>
        <taxon>Diplogasteromorpha</taxon>
        <taxon>Diplogasteroidea</taxon>
        <taxon>Neodiplogasteridae</taxon>
        <taxon>Pristionchus</taxon>
    </lineage>
</organism>
<dbReference type="InterPro" id="IPR034556">
    <property type="entry name" value="tRNA_wybutosine-synthase"/>
</dbReference>
<protein>
    <recommendedName>
        <fullName evidence="5">Flavodoxin-like domain-containing protein</fullName>
    </recommendedName>
</protein>
<feature type="region of interest" description="Disordered" evidence="1">
    <location>
        <begin position="1"/>
        <end position="35"/>
    </location>
</feature>
<name>A0AAN5C9K6_9BILA</name>
<reference evidence="4" key="1">
    <citation type="submission" date="2022-10" db="EMBL/GenBank/DDBJ databases">
        <title>Genome assembly of Pristionchus species.</title>
        <authorList>
            <person name="Yoshida K."/>
            <person name="Sommer R.J."/>
        </authorList>
    </citation>
    <scope>NUCLEOTIDE SEQUENCE [LARGE SCALE GENOMIC DNA]</scope>
    <source>
        <strain evidence="4">RS5460</strain>
    </source>
</reference>
<keyword evidence="2" id="KW-0472">Membrane</keyword>
<comment type="caution">
    <text evidence="3">The sequence shown here is derived from an EMBL/GenBank/DDBJ whole genome shotgun (WGS) entry which is preliminary data.</text>
</comment>
<dbReference type="PANTHER" id="PTHR13930">
    <property type="entry name" value="S-ADENOSYL-L-METHIONINE-DEPENDENT TRNA 4-DEMETHYLWYOSINE SYNTHASE"/>
    <property type="match status" value="1"/>
</dbReference>
<proteinExistence type="predicted"/>
<dbReference type="Gene3D" id="3.40.50.360">
    <property type="match status" value="1"/>
</dbReference>
<evidence type="ECO:0000256" key="2">
    <source>
        <dbReference type="SAM" id="Phobius"/>
    </source>
</evidence>
<dbReference type="Proteomes" id="UP001328107">
    <property type="component" value="Unassembled WGS sequence"/>
</dbReference>
<feature type="transmembrane region" description="Helical" evidence="2">
    <location>
        <begin position="48"/>
        <end position="68"/>
    </location>
</feature>
<dbReference type="AlphaFoldDB" id="A0AAN5C9K6"/>
<dbReference type="EMBL" id="BTRK01000003">
    <property type="protein sequence ID" value="GMR42993.1"/>
    <property type="molecule type" value="Genomic_DNA"/>
</dbReference>
<evidence type="ECO:0000313" key="4">
    <source>
        <dbReference type="Proteomes" id="UP001328107"/>
    </source>
</evidence>